<dbReference type="Gene3D" id="1.10.510.10">
    <property type="entry name" value="Transferase(Phosphotransferase) domain 1"/>
    <property type="match status" value="1"/>
</dbReference>
<dbReference type="Pfam" id="PF24093">
    <property type="entry name" value="DUF7377"/>
    <property type="match status" value="1"/>
</dbReference>
<accession>A0ABD3UM46</accession>
<organism evidence="3 4">
    <name type="scientific">Penstemon smallii</name>
    <dbReference type="NCBI Taxonomy" id="265156"/>
    <lineage>
        <taxon>Eukaryota</taxon>
        <taxon>Viridiplantae</taxon>
        <taxon>Streptophyta</taxon>
        <taxon>Embryophyta</taxon>
        <taxon>Tracheophyta</taxon>
        <taxon>Spermatophyta</taxon>
        <taxon>Magnoliopsida</taxon>
        <taxon>eudicotyledons</taxon>
        <taxon>Gunneridae</taxon>
        <taxon>Pentapetalae</taxon>
        <taxon>asterids</taxon>
        <taxon>lamiids</taxon>
        <taxon>Lamiales</taxon>
        <taxon>Plantaginaceae</taxon>
        <taxon>Cheloneae</taxon>
        <taxon>Penstemon</taxon>
    </lineage>
</organism>
<dbReference type="PROSITE" id="PS50011">
    <property type="entry name" value="PROTEIN_KINASE_DOM"/>
    <property type="match status" value="1"/>
</dbReference>
<evidence type="ECO:0000259" key="2">
    <source>
        <dbReference type="PROSITE" id="PS50011"/>
    </source>
</evidence>
<dbReference type="InterPro" id="IPR055801">
    <property type="entry name" value="DUF7377"/>
</dbReference>
<protein>
    <recommendedName>
        <fullName evidence="2">Protein kinase domain-containing protein</fullName>
    </recommendedName>
</protein>
<dbReference type="InterPro" id="IPR001245">
    <property type="entry name" value="Ser-Thr/Tyr_kinase_cat_dom"/>
</dbReference>
<feature type="region of interest" description="Disordered" evidence="1">
    <location>
        <begin position="27"/>
        <end position="49"/>
    </location>
</feature>
<evidence type="ECO:0000313" key="4">
    <source>
        <dbReference type="Proteomes" id="UP001634393"/>
    </source>
</evidence>
<dbReference type="InterPro" id="IPR051681">
    <property type="entry name" value="Ser/Thr_Kinases-Pseudokinases"/>
</dbReference>
<dbReference type="AlphaFoldDB" id="A0ABD3UM46"/>
<feature type="domain" description="Protein kinase" evidence="2">
    <location>
        <begin position="341"/>
        <end position="598"/>
    </location>
</feature>
<gene>
    <name evidence="3" type="ORF">ACJIZ3_012463</name>
</gene>
<keyword evidence="4" id="KW-1185">Reference proteome</keyword>
<sequence length="598" mass="66036">MAAALECWSSRASTDEDMVEQVLMRTQDRSECPPDNNNNTSSSSSTAAAALQDSSAFQKKFQRLSRNVTEAIASLKNSLNLDSARDPPPPTTPSSCRRHVWGSVVRSLTQLYPGSQLPEKLVSNLRKHYDSLPLSYAEAGFEMKDVFLHIKLIEQASVEDDPAIMIQDIISDDDDDDEVSGSVFKLTFVCNSAISWPAMSGALDNSSICCKKLQIFEKKGFTLGIVLLLVQNGQEKMFKNRVENALKSALKKPKNNNHIKLPFGLCGCQEESTTKGRVLGDVGEDCNGEQSYKNGGENTSSKVHLKVPLPNDSIMVSVDEWQTVTSGKNGIGKWLLNHDAIEILDQIGPSTFKGVYKGKKVGIEKLKGCDKGNAYEFELRKDLLELMTCGHKNIVQFHGVCVDENHGLCIVTKLMEGGSVHELIMKKKKLQTKEILRIVLDVAEGIKFMNDHGIAYRDLNTQRILLDKQRNACLGDMGIIAACNSAGEAMEYETDGYRWLAPEIIAGDPENVTETWMSNAYGFGMIIWEMVTGEIAYSAYSPVQAAVGIAACGLRPEIPENCPQILRSLMIKCWNNCPSKRPQFSEIVSTLTRSSDKI</sequence>
<evidence type="ECO:0000256" key="1">
    <source>
        <dbReference type="SAM" id="MobiDB-lite"/>
    </source>
</evidence>
<dbReference type="PANTHER" id="PTHR44329">
    <property type="entry name" value="SERINE/THREONINE-PROTEIN KINASE TNNI3K-RELATED"/>
    <property type="match status" value="1"/>
</dbReference>
<proteinExistence type="predicted"/>
<dbReference type="InterPro" id="IPR000719">
    <property type="entry name" value="Prot_kinase_dom"/>
</dbReference>
<dbReference type="SUPFAM" id="SSF56112">
    <property type="entry name" value="Protein kinase-like (PK-like)"/>
    <property type="match status" value="1"/>
</dbReference>
<evidence type="ECO:0000313" key="3">
    <source>
        <dbReference type="EMBL" id="KAL3850581.1"/>
    </source>
</evidence>
<dbReference type="EMBL" id="JBJXBP010000001">
    <property type="protein sequence ID" value="KAL3850581.1"/>
    <property type="molecule type" value="Genomic_DNA"/>
</dbReference>
<dbReference type="Pfam" id="PF07714">
    <property type="entry name" value="PK_Tyr_Ser-Thr"/>
    <property type="match status" value="1"/>
</dbReference>
<dbReference type="Proteomes" id="UP001634393">
    <property type="component" value="Unassembled WGS sequence"/>
</dbReference>
<dbReference type="PANTHER" id="PTHR44329:SF84">
    <property type="entry name" value="PROTEIN KINASE LIKE PROTEIN"/>
    <property type="match status" value="1"/>
</dbReference>
<reference evidence="3 4" key="1">
    <citation type="submission" date="2024-12" db="EMBL/GenBank/DDBJ databases">
        <title>The unique morphological basis and parallel evolutionary history of personate flowers in Penstemon.</title>
        <authorList>
            <person name="Depatie T.H."/>
            <person name="Wessinger C.A."/>
        </authorList>
    </citation>
    <scope>NUCLEOTIDE SEQUENCE [LARGE SCALE GENOMIC DNA]</scope>
    <source>
        <strain evidence="3">WTNN_2</strain>
        <tissue evidence="3">Leaf</tissue>
    </source>
</reference>
<comment type="caution">
    <text evidence="3">The sequence shown here is derived from an EMBL/GenBank/DDBJ whole genome shotgun (WGS) entry which is preliminary data.</text>
</comment>
<dbReference type="InterPro" id="IPR011009">
    <property type="entry name" value="Kinase-like_dom_sf"/>
</dbReference>
<feature type="compositionally biased region" description="Low complexity" evidence="1">
    <location>
        <begin position="36"/>
        <end position="49"/>
    </location>
</feature>
<name>A0ABD3UM46_9LAMI</name>